<keyword evidence="4 8" id="KW-0489">Methyltransferase</keyword>
<feature type="compositionally biased region" description="Basic and acidic residues" evidence="9">
    <location>
        <begin position="91"/>
        <end position="108"/>
    </location>
</feature>
<dbReference type="InterPro" id="IPR042036">
    <property type="entry name" value="RRP8_N"/>
</dbReference>
<feature type="region of interest" description="Disordered" evidence="9">
    <location>
        <begin position="1"/>
        <end position="128"/>
    </location>
</feature>
<dbReference type="HOGENOM" id="CLU_027694_2_2_1"/>
<keyword evidence="5 8" id="KW-0808">Transferase</keyword>
<dbReference type="CDD" id="cd02440">
    <property type="entry name" value="AdoMet_MTases"/>
    <property type="match status" value="1"/>
</dbReference>
<evidence type="ECO:0000313" key="10">
    <source>
        <dbReference type="EMBL" id="EDR12494.1"/>
    </source>
</evidence>
<comment type="similarity">
    <text evidence="2 8">Belongs to the methyltransferase superfamily. RRP8 family.</text>
</comment>
<dbReference type="Proteomes" id="UP000001194">
    <property type="component" value="Unassembled WGS sequence"/>
</dbReference>
<evidence type="ECO:0000256" key="7">
    <source>
        <dbReference type="ARBA" id="ARBA00023242"/>
    </source>
</evidence>
<evidence type="ECO:0000313" key="11">
    <source>
        <dbReference type="Proteomes" id="UP000001194"/>
    </source>
</evidence>
<dbReference type="EC" id="2.1.1.-" evidence="8"/>
<dbReference type="InParanoid" id="B0CYQ8"/>
<reference evidence="10 11" key="1">
    <citation type="journal article" date="2008" name="Nature">
        <title>The genome of Laccaria bicolor provides insights into mycorrhizal symbiosis.</title>
        <authorList>
            <person name="Martin F."/>
            <person name="Aerts A."/>
            <person name="Ahren D."/>
            <person name="Brun A."/>
            <person name="Danchin E.G.J."/>
            <person name="Duchaussoy F."/>
            <person name="Gibon J."/>
            <person name="Kohler A."/>
            <person name="Lindquist E."/>
            <person name="Pereda V."/>
            <person name="Salamov A."/>
            <person name="Shapiro H.J."/>
            <person name="Wuyts J."/>
            <person name="Blaudez D."/>
            <person name="Buee M."/>
            <person name="Brokstein P."/>
            <person name="Canbaeck B."/>
            <person name="Cohen D."/>
            <person name="Courty P.E."/>
            <person name="Coutinho P.M."/>
            <person name="Delaruelle C."/>
            <person name="Detter J.C."/>
            <person name="Deveau A."/>
            <person name="DiFazio S."/>
            <person name="Duplessis S."/>
            <person name="Fraissinet-Tachet L."/>
            <person name="Lucic E."/>
            <person name="Frey-Klett P."/>
            <person name="Fourrey C."/>
            <person name="Feussner I."/>
            <person name="Gay G."/>
            <person name="Grimwood J."/>
            <person name="Hoegger P.J."/>
            <person name="Jain P."/>
            <person name="Kilaru S."/>
            <person name="Labbe J."/>
            <person name="Lin Y.C."/>
            <person name="Legue V."/>
            <person name="Le Tacon F."/>
            <person name="Marmeisse R."/>
            <person name="Melayah D."/>
            <person name="Montanini B."/>
            <person name="Muratet M."/>
            <person name="Nehls U."/>
            <person name="Niculita-Hirzel H."/>
            <person name="Oudot-Le Secq M.P."/>
            <person name="Peter M."/>
            <person name="Quesneville H."/>
            <person name="Rajashekar B."/>
            <person name="Reich M."/>
            <person name="Rouhier N."/>
            <person name="Schmutz J."/>
            <person name="Yin T."/>
            <person name="Chalot M."/>
            <person name="Henrissat B."/>
            <person name="Kuees U."/>
            <person name="Lucas S."/>
            <person name="Van de Peer Y."/>
            <person name="Podila G.K."/>
            <person name="Polle A."/>
            <person name="Pukkila P.J."/>
            <person name="Richardson P.M."/>
            <person name="Rouze P."/>
            <person name="Sanders I.R."/>
            <person name="Stajich J.E."/>
            <person name="Tunlid A."/>
            <person name="Tuskan G."/>
            <person name="Grigoriev I.V."/>
        </authorList>
    </citation>
    <scope>NUCLEOTIDE SEQUENCE [LARGE SCALE GENOMIC DNA]</scope>
    <source>
        <strain evidence="11">S238N-H82 / ATCC MYA-4686</strain>
    </source>
</reference>
<keyword evidence="6 8" id="KW-0949">S-adenosyl-L-methionine</keyword>
<protein>
    <recommendedName>
        <fullName evidence="8">Ribosomal RNA-processing protein 8</fullName>
        <ecNumber evidence="8">2.1.1.-</ecNumber>
    </recommendedName>
</protein>
<dbReference type="GeneID" id="6072453"/>
<evidence type="ECO:0000256" key="3">
    <source>
        <dbReference type="ARBA" id="ARBA00022552"/>
    </source>
</evidence>
<dbReference type="Pfam" id="PF05148">
    <property type="entry name" value="Methyltransf_8"/>
    <property type="match status" value="1"/>
</dbReference>
<proteinExistence type="inferred from homology"/>
<evidence type="ECO:0000256" key="4">
    <source>
        <dbReference type="ARBA" id="ARBA00022603"/>
    </source>
</evidence>
<evidence type="ECO:0000256" key="5">
    <source>
        <dbReference type="ARBA" id="ARBA00022679"/>
    </source>
</evidence>
<dbReference type="InterPro" id="IPR029063">
    <property type="entry name" value="SAM-dependent_MTases_sf"/>
</dbReference>
<dbReference type="KEGG" id="lbc:LACBIDRAFT_246167"/>
<dbReference type="PANTHER" id="PTHR12787:SF0">
    <property type="entry name" value="RIBOSOMAL RNA-PROCESSING PROTEIN 8"/>
    <property type="match status" value="1"/>
</dbReference>
<keyword evidence="11" id="KW-1185">Reference proteome</keyword>
<dbReference type="SMR" id="B0CYQ8"/>
<evidence type="ECO:0000256" key="8">
    <source>
        <dbReference type="RuleBase" id="RU365074"/>
    </source>
</evidence>
<dbReference type="FunCoup" id="B0CYQ8">
    <property type="interactions" value="377"/>
</dbReference>
<dbReference type="GO" id="GO:0042273">
    <property type="term" value="P:ribosomal large subunit biogenesis"/>
    <property type="evidence" value="ECO:0007669"/>
    <property type="project" value="TreeGrafter"/>
</dbReference>
<evidence type="ECO:0000256" key="6">
    <source>
        <dbReference type="ARBA" id="ARBA00022691"/>
    </source>
</evidence>
<comment type="function">
    <text evidence="8">S-adenosyl-L-methionine-dependent methyltransferase that specifically methylates the N(1) position of adenine in helix 25.1 in 25S rRNA. Required both for ribosomal 40S and 60S subunits biogenesis. Required for efficient pre-rRNA cleavage at site A2.</text>
</comment>
<keyword evidence="7 8" id="KW-0539">Nucleus</keyword>
<dbReference type="Gene3D" id="1.10.10.2150">
    <property type="entry name" value="Ribosomal RNA-processing protein 8, N-terminal domain"/>
    <property type="match status" value="1"/>
</dbReference>
<evidence type="ECO:0000256" key="2">
    <source>
        <dbReference type="ARBA" id="ARBA00006301"/>
    </source>
</evidence>
<keyword evidence="3 8" id="KW-0698">rRNA processing</keyword>
<comment type="subcellular location">
    <subcellularLocation>
        <location evidence="1 8">Nucleus</location>
        <location evidence="1 8">Nucleolus</location>
    </subcellularLocation>
</comment>
<dbReference type="Gene3D" id="3.40.50.150">
    <property type="entry name" value="Vaccinia Virus protein VP39"/>
    <property type="match status" value="1"/>
</dbReference>
<evidence type="ECO:0000256" key="1">
    <source>
        <dbReference type="ARBA" id="ARBA00004604"/>
    </source>
</evidence>
<accession>B0CYQ8</accession>
<dbReference type="GO" id="GO:0016433">
    <property type="term" value="F:rRNA (adenine) methyltransferase activity"/>
    <property type="evidence" value="ECO:0007669"/>
    <property type="project" value="TreeGrafter"/>
</dbReference>
<dbReference type="GO" id="GO:0005730">
    <property type="term" value="C:nucleolus"/>
    <property type="evidence" value="ECO:0007669"/>
    <property type="project" value="UniProtKB-SubCell"/>
</dbReference>
<gene>
    <name evidence="10" type="ORF">LACBIDRAFT_246167</name>
</gene>
<evidence type="ECO:0000256" key="9">
    <source>
        <dbReference type="SAM" id="MobiDB-lite"/>
    </source>
</evidence>
<dbReference type="EMBL" id="DS547094">
    <property type="protein sequence ID" value="EDR12494.1"/>
    <property type="molecule type" value="Genomic_DNA"/>
</dbReference>
<dbReference type="AlphaFoldDB" id="B0CYQ8"/>
<dbReference type="PANTHER" id="PTHR12787">
    <property type="entry name" value="RIBOSOMAL RNA-PROCESSING PROTEIN 8"/>
    <property type="match status" value="1"/>
</dbReference>
<dbReference type="STRING" id="486041.B0CYQ8"/>
<name>B0CYQ8_LACBS</name>
<dbReference type="InterPro" id="IPR007823">
    <property type="entry name" value="RRP8"/>
</dbReference>
<dbReference type="SUPFAM" id="SSF53335">
    <property type="entry name" value="S-adenosyl-L-methionine-dependent methyltransferases"/>
    <property type="match status" value="1"/>
</dbReference>
<organism evidence="11">
    <name type="scientific">Laccaria bicolor (strain S238N-H82 / ATCC MYA-4686)</name>
    <name type="common">Bicoloured deceiver</name>
    <name type="synonym">Laccaria laccata var. bicolor</name>
    <dbReference type="NCBI Taxonomy" id="486041"/>
    <lineage>
        <taxon>Eukaryota</taxon>
        <taxon>Fungi</taxon>
        <taxon>Dikarya</taxon>
        <taxon>Basidiomycota</taxon>
        <taxon>Agaricomycotina</taxon>
        <taxon>Agaricomycetes</taxon>
        <taxon>Agaricomycetidae</taxon>
        <taxon>Agaricales</taxon>
        <taxon>Agaricineae</taxon>
        <taxon>Hydnangiaceae</taxon>
        <taxon>Laccaria</taxon>
    </lineage>
</organism>
<sequence length="370" mass="41194">MVLFDVPGWSLPSAPSLHEASKKRKRPTSTSSQLLSTEINIEKIVERLKKTTRPATSKSSAKDRISRSGNKSKSVDKKIISRPKPLAISGEKGERPAKKQKIKRDAGDVPKPGSTLSGEHETNLTPLQKDMKRSLGGARFSRMINEDLYKSDSRTAYSMMQKDRSVYEDATQYHVGFRHQVQSWPTNPVEYYVTMLARYPPKTVIADLGCGDAALARALIPKDLSVLSFDLVSDGVYVIEADTCSKIPLPGSEGAITEESNGEGQIVDVVVCALSLMGTNWPNCLREAWRILKPLGELKIAEVTSRFTDVGDFQSLVSSIGFRLRSKNNDNTHFTLFEFTKLPRKGKAEKEWTKILSKAGTLKPCEYKRR</sequence>
<dbReference type="RefSeq" id="XP_001876758.1">
    <property type="nucleotide sequence ID" value="XM_001876723.1"/>
</dbReference>
<feature type="compositionally biased region" description="Basic and acidic residues" evidence="9">
    <location>
        <begin position="40"/>
        <end position="49"/>
    </location>
</feature>
<dbReference type="OrthoDB" id="10258825at2759"/>